<feature type="region of interest" description="Disordered" evidence="1">
    <location>
        <begin position="1"/>
        <end position="30"/>
    </location>
</feature>
<name>A0A182D3A0_BLAVI</name>
<sequence length="122" mass="13618">MAGGIGAKRRGSHRRSFPAEPLKRRGKGTHLERKWKVGPLPSHRFAVLAGDDRSRLQFIYRDADEIPCADCLSAQGHKANSFGDAVYQRPLRLTFGRRRPSAHASRRLRSLPGIGRAYGATR</sequence>
<dbReference type="AlphaFoldDB" id="A0A182D3A0"/>
<accession>A0A182D3A0</accession>
<dbReference type="EMBL" id="AP014854">
    <property type="protein sequence ID" value="BAR99894.1"/>
    <property type="molecule type" value="Genomic_DNA"/>
</dbReference>
<reference evidence="2" key="1">
    <citation type="journal article" date="2015" name="Genome Announc.">
        <title>Complete Genome Sequence of the Bacteriochlorophyll b-Producing Photosynthetic Bacterium Blastochloris viridis.</title>
        <authorList>
            <person name="Tsukatani Y."/>
            <person name="Hirose Y."/>
            <person name="Harada J."/>
            <person name="Misawa N."/>
            <person name="Mori K."/>
            <person name="Inoue K."/>
            <person name="Tamiaki H."/>
        </authorList>
    </citation>
    <scope>NUCLEOTIDE SEQUENCE [LARGE SCALE GENOMIC DNA]</scope>
    <source>
        <strain evidence="2">DSM 133</strain>
    </source>
</reference>
<evidence type="ECO:0000256" key="1">
    <source>
        <dbReference type="SAM" id="MobiDB-lite"/>
    </source>
</evidence>
<feature type="compositionally biased region" description="Basic residues" evidence="1">
    <location>
        <begin position="7"/>
        <end position="16"/>
    </location>
</feature>
<organism evidence="2">
    <name type="scientific">Blastochloris viridis</name>
    <name type="common">Rhodopseudomonas viridis</name>
    <dbReference type="NCBI Taxonomy" id="1079"/>
    <lineage>
        <taxon>Bacteria</taxon>
        <taxon>Pseudomonadati</taxon>
        <taxon>Pseudomonadota</taxon>
        <taxon>Alphaproteobacteria</taxon>
        <taxon>Hyphomicrobiales</taxon>
        <taxon>Blastochloridaceae</taxon>
        <taxon>Blastochloris</taxon>
    </lineage>
</organism>
<protein>
    <submittedName>
        <fullName evidence="2">Uncharacterized protein</fullName>
    </submittedName>
</protein>
<gene>
    <name evidence="2" type="ORF">BV133_2301</name>
</gene>
<proteinExistence type="predicted"/>
<evidence type="ECO:0000313" key="2">
    <source>
        <dbReference type="EMBL" id="BAR99894.1"/>
    </source>
</evidence>